<dbReference type="GO" id="GO:0006508">
    <property type="term" value="P:proteolysis"/>
    <property type="evidence" value="ECO:0007669"/>
    <property type="project" value="UniProtKB-KW"/>
</dbReference>
<accession>A0A161LD75</accession>
<dbReference type="AlphaFoldDB" id="A0A161LD75"/>
<dbReference type="PANTHER" id="PTHR41775">
    <property type="entry name" value="SECRETED PROTEIN-RELATED"/>
    <property type="match status" value="1"/>
</dbReference>
<dbReference type="GO" id="GO:0008237">
    <property type="term" value="F:metallopeptidase activity"/>
    <property type="evidence" value="ECO:0007669"/>
    <property type="project" value="UniProtKB-KW"/>
</dbReference>
<keyword evidence="3" id="KW-1185">Reference proteome</keyword>
<dbReference type="Gene3D" id="2.60.120.260">
    <property type="entry name" value="Galactose-binding domain-like"/>
    <property type="match status" value="1"/>
</dbReference>
<keyword evidence="2" id="KW-0378">Hydrolase</keyword>
<dbReference type="PANTHER" id="PTHR41775:SF1">
    <property type="entry name" value="PEPTIDASE M6-LIKE DOMAIN-CONTAINING PROTEIN"/>
    <property type="match status" value="1"/>
</dbReference>
<comment type="caution">
    <text evidence="2">The sequence shown here is derived from an EMBL/GenBank/DDBJ whole genome shotgun (WGS) entry which is preliminary data.</text>
</comment>
<dbReference type="EMBL" id="BDCR01000001">
    <property type="protein sequence ID" value="GAT61797.1"/>
    <property type="molecule type" value="Genomic_DNA"/>
</dbReference>
<reference evidence="3" key="1">
    <citation type="submission" date="2016-04" db="EMBL/GenBank/DDBJ databases">
        <title>Draft genome sequence of Paludibacter jiangxiensis strain NM7.</title>
        <authorList>
            <person name="Qiu Y."/>
            <person name="Matsuura N."/>
            <person name="Ohashi A."/>
            <person name="Tourlousse M.D."/>
            <person name="Sekiguchi Y."/>
        </authorList>
    </citation>
    <scope>NUCLEOTIDE SEQUENCE [LARGE SCALE GENOMIC DNA]</scope>
    <source>
        <strain evidence="3">NM7</strain>
    </source>
</reference>
<evidence type="ECO:0000313" key="3">
    <source>
        <dbReference type="Proteomes" id="UP000076586"/>
    </source>
</evidence>
<sequence>MQINHLRIYTLSICILIAFQLSAVRAIPGIVTVQQPDGTLLSVQLHGDEHFHYMTTIDNLMVTQKADGSYHYVTNNGTSLQTSIFRAKNPEQRSPEEVHFIKNIDQKALLKTKRQLLSNKIIAAPIPSDTLPLGKRLMNLVRARNTMSPRSANKVKSASVIKELVILVNFSDTVFTTASPQTSFYNLFNQPGYNTNGSSGSVRDFYKDNSMGLMTFDFTVIGPITLPHTMAYYGANDSNGDDIRPSEMITDACQIISSSIDFSQFDNDGDGYVDNVFIVYAGHNEAEGGPASSVWPHKWTLGEAGINSPSYNGVKINAYACTSELKGTSTNKTMAPIGTFCHEFGHTLGLVDLYDTNYNGTGTEAGGLANWDLMSTGTYNNYGRTPPFLSAVDRFLLGWCDIQSPSTSETNTLSPIGTSNQVFRIDLPTANEFYLLENRQISSWDSYINGHGMLITHIDMTDMTVWKSGKVNNDPAHQYADLIEADGNETYSANGIAGDTYPGTTKKSEFSDASYPAMGSWYSSVKMRKPITDIAENTNITFNYCGGPYGTLEAPTATKATQINDTSFVANWGTINGNNIEYYLDVYYQDYVSTTENFTAFQTEPNANGWSGNCKANTSTFNSSPCSITLTADKDTLSTPLFSGAVRSFSFWGMSDGTSGSSLKIEAYNGSYWQVLTPALTLTNTPGTYTFSTSGSPALPNGTTKIRFTATGSTGKLYIDDVTVSYYGNIYLNGFHNAEMGISTSTLVHPVVKNRNYYYVVRAQSPVFVSPNSNVIAVIPIQNRNSILANAYANNGNLIVEAHDINSNSVQVYTVTGQKIIDKDITKGIHNLGELPPHGIYIVVINGRSFKVIF</sequence>
<dbReference type="Proteomes" id="UP000076586">
    <property type="component" value="Unassembled WGS sequence"/>
</dbReference>
<organism evidence="2 3">
    <name type="scientific">Paludibacter jiangxiensis</name>
    <dbReference type="NCBI Taxonomy" id="681398"/>
    <lineage>
        <taxon>Bacteria</taxon>
        <taxon>Pseudomonadati</taxon>
        <taxon>Bacteroidota</taxon>
        <taxon>Bacteroidia</taxon>
        <taxon>Bacteroidales</taxon>
        <taxon>Paludibacteraceae</taxon>
        <taxon>Paludibacter</taxon>
    </lineage>
</organism>
<keyword evidence="2" id="KW-0482">Metalloprotease</keyword>
<dbReference type="NCBIfam" id="TIGR03296">
    <property type="entry name" value="M6dom_TIGR03296"/>
    <property type="match status" value="1"/>
</dbReference>
<reference evidence="3" key="2">
    <citation type="journal article" date="2017" name="Genome Announc.">
        <title>Draft genome sequence of Paludibacter jiangxiensis NM7(T), a propionate-producing fermentative bacterium.</title>
        <authorList>
            <person name="Qiu Y.-L."/>
            <person name="Tourlousse D.M."/>
            <person name="Matsuura N."/>
            <person name="Ohashi A."/>
            <person name="Sekiguchi Y."/>
        </authorList>
    </citation>
    <scope>NUCLEOTIDE SEQUENCE [LARGE SCALE GENOMIC DNA]</scope>
    <source>
        <strain evidence="3">NM7</strain>
    </source>
</reference>
<dbReference type="STRING" id="681398.PJIAN_1381"/>
<keyword evidence="2" id="KW-0645">Protease</keyword>
<protein>
    <submittedName>
        <fullName evidence="2">M6 family metalloprotease domain-containing protein</fullName>
    </submittedName>
</protein>
<evidence type="ECO:0000313" key="2">
    <source>
        <dbReference type="EMBL" id="GAT61797.1"/>
    </source>
</evidence>
<proteinExistence type="predicted"/>
<dbReference type="InterPro" id="IPR008757">
    <property type="entry name" value="Peptidase_M6-like_domain"/>
</dbReference>
<name>A0A161LD75_9BACT</name>
<feature type="domain" description="Peptidase M6-like" evidence="1">
    <location>
        <begin position="184"/>
        <end position="383"/>
    </location>
</feature>
<gene>
    <name evidence="2" type="ORF">PJIAN_1381</name>
</gene>
<evidence type="ECO:0000259" key="1">
    <source>
        <dbReference type="Pfam" id="PF05547"/>
    </source>
</evidence>
<dbReference type="SUPFAM" id="SSF55486">
    <property type="entry name" value="Metalloproteases ('zincins'), catalytic domain"/>
    <property type="match status" value="1"/>
</dbReference>
<dbReference type="Pfam" id="PF05547">
    <property type="entry name" value="Peptidase_M6"/>
    <property type="match status" value="1"/>
</dbReference>